<dbReference type="EMBL" id="CP033928">
    <property type="protein sequence ID" value="AZA62471.1"/>
    <property type="molecule type" value="Genomic_DNA"/>
</dbReference>
<evidence type="ECO:0000313" key="1">
    <source>
        <dbReference type="EMBL" id="AZA62471.1"/>
    </source>
</evidence>
<accession>A0A3G6N380</accession>
<proteinExistence type="predicted"/>
<evidence type="ECO:0000313" key="2">
    <source>
        <dbReference type="Proteomes" id="UP000269076"/>
    </source>
</evidence>
<gene>
    <name evidence="1" type="ORF">EG340_16200</name>
</gene>
<dbReference type="RefSeq" id="WP_123886921.1">
    <property type="nucleotide sequence ID" value="NZ_CP033928.1"/>
</dbReference>
<dbReference type="Proteomes" id="UP000269076">
    <property type="component" value="Chromosome"/>
</dbReference>
<organism evidence="1 2">
    <name type="scientific">Chryseobacterium indoltheticum</name>
    <dbReference type="NCBI Taxonomy" id="254"/>
    <lineage>
        <taxon>Bacteria</taxon>
        <taxon>Pseudomonadati</taxon>
        <taxon>Bacteroidota</taxon>
        <taxon>Flavobacteriia</taxon>
        <taxon>Flavobacteriales</taxon>
        <taxon>Weeksellaceae</taxon>
        <taxon>Chryseobacterium group</taxon>
        <taxon>Chryseobacterium</taxon>
    </lineage>
</organism>
<sequence length="255" mass="30274">MEENLSKEEIREIINDSKREVYTDMSLIHPSFNKTDIIKISPKGLIFFHGNQDTGFIHINERHSSLSQKPFWKNSKLQTQSKFHSSIFPLQYVEIADQIFKSENLNLENNTSIENIDLYIGTFKINGIQEKYRLMLYKDTKIIHNLYPITKDNNLKFNKRFSRGSLNFNYSLDDDLKSIFLPYYNENKEISYSIYITFDLSKNIKTIKISKYSAQTEVSNKIFTEKKITESTSDIDLRNYQYKELLDYEKQFQNL</sequence>
<protein>
    <submittedName>
        <fullName evidence="1">Uncharacterized protein</fullName>
    </submittedName>
</protein>
<name>A0A3G6N380_9FLAO</name>
<dbReference type="AlphaFoldDB" id="A0A3G6N380"/>
<reference evidence="1 2" key="1">
    <citation type="submission" date="2018-11" db="EMBL/GenBank/DDBJ databases">
        <title>Proposal to divide the Flavobacteriaceae and reorganize its genera based on Amino Acid Identity values calculated from whole genome sequences.</title>
        <authorList>
            <person name="Nicholson A.C."/>
            <person name="Gulvik C.A."/>
            <person name="Whitney A.M."/>
            <person name="Humrighouse B.W."/>
            <person name="Bell M."/>
            <person name="Holmes B."/>
            <person name="Steigerwalt A."/>
            <person name="Villarma A."/>
            <person name="Sheth M."/>
            <person name="Batra D."/>
            <person name="Pryor J."/>
            <person name="Bernardet J.-F."/>
            <person name="Hugo C."/>
            <person name="Kampfer P."/>
            <person name="Newman J."/>
            <person name="Mcquiston J.R."/>
        </authorList>
    </citation>
    <scope>NUCLEOTIDE SEQUENCE [LARGE SCALE GENOMIC DNA]</scope>
    <source>
        <strain evidence="1 2">G0211</strain>
    </source>
</reference>